<evidence type="ECO:0000256" key="1">
    <source>
        <dbReference type="SAM" id="MobiDB-lite"/>
    </source>
</evidence>
<keyword evidence="2" id="KW-0472">Membrane</keyword>
<dbReference type="EMBL" id="MU006218">
    <property type="protein sequence ID" value="KAF2831463.1"/>
    <property type="molecule type" value="Genomic_DNA"/>
</dbReference>
<dbReference type="OrthoDB" id="5429634at2759"/>
<organism evidence="4 5">
    <name type="scientific">Ophiobolus disseminans</name>
    <dbReference type="NCBI Taxonomy" id="1469910"/>
    <lineage>
        <taxon>Eukaryota</taxon>
        <taxon>Fungi</taxon>
        <taxon>Dikarya</taxon>
        <taxon>Ascomycota</taxon>
        <taxon>Pezizomycotina</taxon>
        <taxon>Dothideomycetes</taxon>
        <taxon>Pleosporomycetidae</taxon>
        <taxon>Pleosporales</taxon>
        <taxon>Pleosporineae</taxon>
        <taxon>Phaeosphaeriaceae</taxon>
        <taxon>Ophiobolus</taxon>
    </lineage>
</organism>
<dbReference type="Pfam" id="PF20163">
    <property type="entry name" value="DUF6536"/>
    <property type="match status" value="1"/>
</dbReference>
<proteinExistence type="predicted"/>
<keyword evidence="2" id="KW-0812">Transmembrane</keyword>
<feature type="transmembrane region" description="Helical" evidence="2">
    <location>
        <begin position="450"/>
        <end position="474"/>
    </location>
</feature>
<feature type="transmembrane region" description="Helical" evidence="2">
    <location>
        <begin position="266"/>
        <end position="283"/>
    </location>
</feature>
<protein>
    <recommendedName>
        <fullName evidence="3">DUF6536 domain-containing protein</fullName>
    </recommendedName>
</protein>
<name>A0A6A7AE81_9PLEO</name>
<keyword evidence="5" id="KW-1185">Reference proteome</keyword>
<evidence type="ECO:0000313" key="4">
    <source>
        <dbReference type="EMBL" id="KAF2831463.1"/>
    </source>
</evidence>
<feature type="transmembrane region" description="Helical" evidence="2">
    <location>
        <begin position="722"/>
        <end position="740"/>
    </location>
</feature>
<reference evidence="4" key="1">
    <citation type="journal article" date="2020" name="Stud. Mycol.">
        <title>101 Dothideomycetes genomes: a test case for predicting lifestyles and emergence of pathogens.</title>
        <authorList>
            <person name="Haridas S."/>
            <person name="Albert R."/>
            <person name="Binder M."/>
            <person name="Bloem J."/>
            <person name="Labutti K."/>
            <person name="Salamov A."/>
            <person name="Andreopoulos B."/>
            <person name="Baker S."/>
            <person name="Barry K."/>
            <person name="Bills G."/>
            <person name="Bluhm B."/>
            <person name="Cannon C."/>
            <person name="Castanera R."/>
            <person name="Culley D."/>
            <person name="Daum C."/>
            <person name="Ezra D."/>
            <person name="Gonzalez J."/>
            <person name="Henrissat B."/>
            <person name="Kuo A."/>
            <person name="Liang C."/>
            <person name="Lipzen A."/>
            <person name="Lutzoni F."/>
            <person name="Magnuson J."/>
            <person name="Mondo S."/>
            <person name="Nolan M."/>
            <person name="Ohm R."/>
            <person name="Pangilinan J."/>
            <person name="Park H.-J."/>
            <person name="Ramirez L."/>
            <person name="Alfaro M."/>
            <person name="Sun H."/>
            <person name="Tritt A."/>
            <person name="Yoshinaga Y."/>
            <person name="Zwiers L.-H."/>
            <person name="Turgeon B."/>
            <person name="Goodwin S."/>
            <person name="Spatafora J."/>
            <person name="Crous P."/>
            <person name="Grigoriev I."/>
        </authorList>
    </citation>
    <scope>NUCLEOTIDE SEQUENCE</scope>
    <source>
        <strain evidence="4">CBS 113818</strain>
    </source>
</reference>
<dbReference type="PANTHER" id="PTHR35395">
    <property type="entry name" value="DUF6536 DOMAIN-CONTAINING PROTEIN"/>
    <property type="match status" value="1"/>
</dbReference>
<evidence type="ECO:0000259" key="3">
    <source>
        <dbReference type="Pfam" id="PF20163"/>
    </source>
</evidence>
<feature type="transmembrane region" description="Helical" evidence="2">
    <location>
        <begin position="558"/>
        <end position="579"/>
    </location>
</feature>
<dbReference type="Proteomes" id="UP000799424">
    <property type="component" value="Unassembled WGS sequence"/>
</dbReference>
<feature type="transmembrane region" description="Helical" evidence="2">
    <location>
        <begin position="201"/>
        <end position="222"/>
    </location>
</feature>
<evidence type="ECO:0000313" key="5">
    <source>
        <dbReference type="Proteomes" id="UP000799424"/>
    </source>
</evidence>
<feature type="region of interest" description="Disordered" evidence="1">
    <location>
        <begin position="68"/>
        <end position="97"/>
    </location>
</feature>
<feature type="compositionally biased region" description="Polar residues" evidence="1">
    <location>
        <begin position="43"/>
        <end position="52"/>
    </location>
</feature>
<feature type="compositionally biased region" description="Basic and acidic residues" evidence="1">
    <location>
        <begin position="77"/>
        <end position="87"/>
    </location>
</feature>
<keyword evidence="2" id="KW-1133">Transmembrane helix</keyword>
<dbReference type="AlphaFoldDB" id="A0A6A7AE81"/>
<feature type="transmembrane region" description="Helical" evidence="2">
    <location>
        <begin position="158"/>
        <end position="181"/>
    </location>
</feature>
<dbReference type="InterPro" id="IPR046623">
    <property type="entry name" value="DUF6536"/>
</dbReference>
<gene>
    <name evidence="4" type="ORF">CC86DRAFT_314833</name>
</gene>
<dbReference type="PANTHER" id="PTHR35395:SF1">
    <property type="entry name" value="DUF6536 DOMAIN-CONTAINING PROTEIN"/>
    <property type="match status" value="1"/>
</dbReference>
<feature type="compositionally biased region" description="Low complexity" evidence="1">
    <location>
        <begin position="24"/>
        <end position="33"/>
    </location>
</feature>
<accession>A0A6A7AE81</accession>
<sequence>MSSPPRQSGIHLARPPTPGLRVTSSTPSSYQSHSGREEHYTPSRPTSLDLTSTRNTYDAYDNWTELQEVSHPQDGASDTRKLLESRARRSSSASSDSAASTIMKQSWAIRWLNSIGNGIEAFLRLPGIRHILWPFQWFDRTMTQIMASTSLRGWRMGIVLGCCMSSIVLGINIAVLVIGATRGKGFENGFAVPMSGLAEDMSRWSSAIHIVVNALSTLLLAASNYTMQVLSSPTRKDIDKAHAKSAHLDIGVLSTRNLSRIPRRRLLLFFLMGLSSIPIHLFYNSAVFYIGANNEYDIRTIQLGSASYFEYLGNSSLDKFQSTQWIGMYDNSLVSYGTVVLVIDEYRSEIDNNTLTGRPSTQRPMTTQEAERWARGEVTWKLTAPLLHQLGKPDFIRNLTATSAISKEWIRMDRLFRQSETEMKDDNPPKFAHVSSFFATRVGTASRIQLSLTFLIIVIVCNSVKLLTMMWVVFRERQHYIVTLGDGAATFLERPDPTTERMCILSKPEITHDVANAALKNQYNDSLSRLMSQSGRKWVKQTTTFSNALNRDREVGSYFIFIVIGVLFALFLATIAYAGKWTGSTSYKWGTASDATFREADSSAQQTLLNAWIANAAQLVLSFCYLAINSECTAMAGAAEWNNLASSYKGLRVTRPVGQQRDTYFLQLPYRWSLPLTIASGGLHWLLSQSIFLVRIDTYDRDGELIKGDVSRSACGFSRTSWITLTICFWLLVGTVGLIGRKKIKIRIPFAASCSLVISAACHPTRDDGDAHLGLLKWGVVDERTYDGEAHCTLSSRRVTKPKAGTKYL</sequence>
<feature type="region of interest" description="Disordered" evidence="1">
    <location>
        <begin position="1"/>
        <end position="52"/>
    </location>
</feature>
<evidence type="ECO:0000256" key="2">
    <source>
        <dbReference type="SAM" id="Phobius"/>
    </source>
</evidence>
<feature type="domain" description="DUF6536" evidence="3">
    <location>
        <begin position="154"/>
        <end position="300"/>
    </location>
</feature>